<gene>
    <name evidence="1" type="ORF">SCARUB_03003</name>
</gene>
<proteinExistence type="predicted"/>
<organism evidence="1 2">
    <name type="scientific">Candidatus Scalindua rubra</name>
    <dbReference type="NCBI Taxonomy" id="1872076"/>
    <lineage>
        <taxon>Bacteria</taxon>
        <taxon>Pseudomonadati</taxon>
        <taxon>Planctomycetota</taxon>
        <taxon>Candidatus Brocadiia</taxon>
        <taxon>Candidatus Brocadiales</taxon>
        <taxon>Candidatus Scalinduaceae</taxon>
        <taxon>Candidatus Scalindua</taxon>
    </lineage>
</organism>
<reference evidence="1 2" key="1">
    <citation type="submission" date="2016-07" db="EMBL/GenBank/DDBJ databases">
        <title>Draft genome of Scalindua rubra, obtained from a brine-seawater interface in the Red Sea, sheds light on salt adaptation in anammox bacteria.</title>
        <authorList>
            <person name="Speth D.R."/>
            <person name="Lagkouvardos I."/>
            <person name="Wang Y."/>
            <person name="Qian P.-Y."/>
            <person name="Dutilh B.E."/>
            <person name="Jetten M.S."/>
        </authorList>
    </citation>
    <scope>NUCLEOTIDE SEQUENCE [LARGE SCALE GENOMIC DNA]</scope>
    <source>
        <strain evidence="1">BSI-1</strain>
    </source>
</reference>
<dbReference type="AlphaFoldDB" id="A0A1E3X8H9"/>
<evidence type="ECO:0000313" key="2">
    <source>
        <dbReference type="Proteomes" id="UP000094056"/>
    </source>
</evidence>
<dbReference type="InterPro" id="IPR015947">
    <property type="entry name" value="PUA-like_sf"/>
</dbReference>
<dbReference type="Gene3D" id="3.40.1350.10">
    <property type="match status" value="1"/>
</dbReference>
<comment type="caution">
    <text evidence="1">The sequence shown here is derived from an EMBL/GenBank/DDBJ whole genome shotgun (WGS) entry which is preliminary data.</text>
</comment>
<dbReference type="GO" id="GO:0003676">
    <property type="term" value="F:nucleic acid binding"/>
    <property type="evidence" value="ECO:0007669"/>
    <property type="project" value="InterPro"/>
</dbReference>
<dbReference type="SUPFAM" id="SSF88697">
    <property type="entry name" value="PUA domain-like"/>
    <property type="match status" value="1"/>
</dbReference>
<dbReference type="InterPro" id="IPR011856">
    <property type="entry name" value="tRNA_endonuc-like_dom_sf"/>
</dbReference>
<protein>
    <recommendedName>
        <fullName evidence="3">EVE domain-containing protein</fullName>
    </recommendedName>
</protein>
<dbReference type="Proteomes" id="UP000094056">
    <property type="component" value="Unassembled WGS sequence"/>
</dbReference>
<dbReference type="Gene3D" id="3.10.590.10">
    <property type="entry name" value="ph1033 like domains"/>
    <property type="match status" value="1"/>
</dbReference>
<dbReference type="EMBL" id="MAYW01000089">
    <property type="protein sequence ID" value="ODS31889.1"/>
    <property type="molecule type" value="Genomic_DNA"/>
</dbReference>
<evidence type="ECO:0008006" key="3">
    <source>
        <dbReference type="Google" id="ProtNLM"/>
    </source>
</evidence>
<sequence length="341" mass="39753">MQRKFHLLNSPKYFSISEEYGLFGVSERNLNQLANIWKGDIVFYYTAHKVGLRTSGFIHGPFEVTSELFYNDQIVWTQDKNNADKDKYPYRIKFEYLREHICLNPIPIQIFWDLKEEGKIKTVIDSSALIDKAVTTLLDEEGILLLQALLQENPKSGKYTKEYKGHNYHEKEIDLLKFQGSKVKEFVMESYLEAYLLRNPEVIHNLSGFENGLDENYRYDILNQVSTYIAGGAIDVVCLYKKKVLDMWLAINATVFELKKGIIDPFFIDQLIRYIEWTSRLIPGAKHRMIKGILIGRDFGNQTEMKNALKKRIEDVKGLYSIDCYTYSLKNDSLVFNSLED</sequence>
<name>A0A1E3X8H9_9BACT</name>
<evidence type="ECO:0000313" key="1">
    <source>
        <dbReference type="EMBL" id="ODS31889.1"/>
    </source>
</evidence>
<accession>A0A1E3X8H9</accession>